<evidence type="ECO:0000313" key="3">
    <source>
        <dbReference type="Proteomes" id="UP000032568"/>
    </source>
</evidence>
<sequence length="150" mass="16629">MKKYIFLSAALLSACSVTYEAPLTVEPVVKANHNQSVKDILKNAKRTLLMDGYRIQTFDDEAGIISTSLKNKKLTPLEADCGQTMGLDYLKDNRTKTELALNIIVTEKEVTVKSNIHGEYKPGRVDQDITLTCISKGVVENKLLKQLITG</sequence>
<evidence type="ECO:0008006" key="4">
    <source>
        <dbReference type="Google" id="ProtNLM"/>
    </source>
</evidence>
<dbReference type="PROSITE" id="PS51257">
    <property type="entry name" value="PROKAR_LIPOPROTEIN"/>
    <property type="match status" value="1"/>
</dbReference>
<evidence type="ECO:0000256" key="1">
    <source>
        <dbReference type="SAM" id="SignalP"/>
    </source>
</evidence>
<evidence type="ECO:0000313" key="2">
    <source>
        <dbReference type="EMBL" id="WDD98354.1"/>
    </source>
</evidence>
<accession>A0AAE9YQD6</accession>
<protein>
    <recommendedName>
        <fullName evidence="4">Lipoprotein</fullName>
    </recommendedName>
</protein>
<feature type="signal peptide" evidence="1">
    <location>
        <begin position="1"/>
        <end position="20"/>
    </location>
</feature>
<proteinExistence type="predicted"/>
<reference evidence="2 3" key="2">
    <citation type="journal article" date="2022" name="Mar. Drugs">
        <title>Bioassay-Guided Fractionation Leads to the Detection of Cholic Acid Generated by the Rare Thalassomonas sp.</title>
        <authorList>
            <person name="Pheiffer F."/>
            <person name="Schneider Y.K."/>
            <person name="Hansen E.H."/>
            <person name="Andersen J.H."/>
            <person name="Isaksson J."/>
            <person name="Busche T."/>
            <person name="R C."/>
            <person name="Kalinowski J."/>
            <person name="Zyl L.V."/>
            <person name="Trindade M."/>
        </authorList>
    </citation>
    <scope>NUCLEOTIDE SEQUENCE [LARGE SCALE GENOMIC DNA]</scope>
    <source>
        <strain evidence="2 3">A5K-106</strain>
    </source>
</reference>
<gene>
    <name evidence="2" type="ORF">SG35_024295</name>
</gene>
<dbReference type="AlphaFoldDB" id="A0AAE9YQD6"/>
<dbReference type="Proteomes" id="UP000032568">
    <property type="component" value="Chromosome"/>
</dbReference>
<dbReference type="RefSeq" id="WP_044836126.1">
    <property type="nucleotide sequence ID" value="NZ_CP059735.1"/>
</dbReference>
<dbReference type="EMBL" id="CP059735">
    <property type="protein sequence ID" value="WDD98354.1"/>
    <property type="molecule type" value="Genomic_DNA"/>
</dbReference>
<reference evidence="2 3" key="1">
    <citation type="journal article" date="2015" name="Genome Announc.">
        <title>Draft Genome Sequences of Marine Isolates of Thalassomonas viridans and Thalassomonas actiniarum.</title>
        <authorList>
            <person name="Olonade I."/>
            <person name="van Zyl L.J."/>
            <person name="Trindade M."/>
        </authorList>
    </citation>
    <scope>NUCLEOTIDE SEQUENCE [LARGE SCALE GENOMIC DNA]</scope>
    <source>
        <strain evidence="2 3">A5K-106</strain>
    </source>
</reference>
<feature type="chain" id="PRO_5042037044" description="Lipoprotein" evidence="1">
    <location>
        <begin position="21"/>
        <end position="150"/>
    </location>
</feature>
<name>A0AAE9YQD6_9GAMM</name>
<keyword evidence="1" id="KW-0732">Signal</keyword>
<organism evidence="2 3">
    <name type="scientific">Thalassomonas actiniarum</name>
    <dbReference type="NCBI Taxonomy" id="485447"/>
    <lineage>
        <taxon>Bacteria</taxon>
        <taxon>Pseudomonadati</taxon>
        <taxon>Pseudomonadota</taxon>
        <taxon>Gammaproteobacteria</taxon>
        <taxon>Alteromonadales</taxon>
        <taxon>Colwelliaceae</taxon>
        <taxon>Thalassomonas</taxon>
    </lineage>
</organism>
<keyword evidence="3" id="KW-1185">Reference proteome</keyword>
<dbReference type="KEGG" id="tact:SG35_024295"/>